<evidence type="ECO:0000256" key="2">
    <source>
        <dbReference type="PROSITE-ProRule" id="PRU00117"/>
    </source>
</evidence>
<dbReference type="AlphaFoldDB" id="A0A3P7BJ39"/>
<dbReference type="SUPFAM" id="SSF54791">
    <property type="entry name" value="Eukaryotic type KH-domain (KH-domain type I)"/>
    <property type="match status" value="1"/>
</dbReference>
<organism evidence="4 5">
    <name type="scientific">Hymenolepis diminuta</name>
    <name type="common">Rat tapeworm</name>
    <dbReference type="NCBI Taxonomy" id="6216"/>
    <lineage>
        <taxon>Eukaryota</taxon>
        <taxon>Metazoa</taxon>
        <taxon>Spiralia</taxon>
        <taxon>Lophotrochozoa</taxon>
        <taxon>Platyhelminthes</taxon>
        <taxon>Cestoda</taxon>
        <taxon>Eucestoda</taxon>
        <taxon>Cyclophyllidea</taxon>
        <taxon>Hymenolepididae</taxon>
        <taxon>Hymenolepis</taxon>
    </lineage>
</organism>
<keyword evidence="2" id="KW-0694">RNA-binding</keyword>
<dbReference type="InterPro" id="IPR004087">
    <property type="entry name" value="KH_dom"/>
</dbReference>
<feature type="domain" description="K Homology" evidence="3">
    <location>
        <begin position="33"/>
        <end position="107"/>
    </location>
</feature>
<gene>
    <name evidence="4" type="ORF">HDID_LOCUS7866</name>
</gene>
<dbReference type="SMART" id="SM00322">
    <property type="entry name" value="KH"/>
    <property type="match status" value="1"/>
</dbReference>
<dbReference type="InterPro" id="IPR036612">
    <property type="entry name" value="KH_dom_type_1_sf"/>
</dbReference>
<proteinExistence type="predicted"/>
<evidence type="ECO:0000313" key="4">
    <source>
        <dbReference type="EMBL" id="VDL60184.1"/>
    </source>
</evidence>
<dbReference type="InterPro" id="IPR047554">
    <property type="entry name" value="BICC1_KH-I_rpt2"/>
</dbReference>
<keyword evidence="1" id="KW-0677">Repeat</keyword>
<dbReference type="InterPro" id="IPR004088">
    <property type="entry name" value="KH_dom_type_1"/>
</dbReference>
<dbReference type="PANTHER" id="PTHR10627">
    <property type="entry name" value="SCP160"/>
    <property type="match status" value="1"/>
</dbReference>
<protein>
    <recommendedName>
        <fullName evidence="3">K Homology domain-containing protein</fullName>
    </recommendedName>
</protein>
<dbReference type="EMBL" id="UYSG01010991">
    <property type="protein sequence ID" value="VDL60184.1"/>
    <property type="molecule type" value="Genomic_DNA"/>
</dbReference>
<reference evidence="4 5" key="1">
    <citation type="submission" date="2018-11" db="EMBL/GenBank/DDBJ databases">
        <authorList>
            <consortium name="Pathogen Informatics"/>
        </authorList>
    </citation>
    <scope>NUCLEOTIDE SEQUENCE [LARGE SCALE GENOMIC DNA]</scope>
</reference>
<evidence type="ECO:0000313" key="5">
    <source>
        <dbReference type="Proteomes" id="UP000274504"/>
    </source>
</evidence>
<dbReference type="GO" id="GO:0005737">
    <property type="term" value="C:cytoplasm"/>
    <property type="evidence" value="ECO:0007669"/>
    <property type="project" value="TreeGrafter"/>
</dbReference>
<evidence type="ECO:0000259" key="3">
    <source>
        <dbReference type="SMART" id="SM00322"/>
    </source>
</evidence>
<sequence>MTNFLQLISVTKTDPYETSSTVCQTSSIQDQEDRVTMKLDVAHTEHSHLIGRSGHCVKAMMLDTSCHIHFPDSNRAPNVIEKSNQVSISGRPNDVERARKRIRVSFSILLPLKRISILQRSITTYKLASKAPTKSKPISGQLAIKEVQPTSMDIFWSGLEWSLYLGDGKRTWRNLFKEFICKWQTNNRGPNIHMSNIICLFVGKPTVMSDFA</sequence>
<dbReference type="Gene3D" id="3.30.310.270">
    <property type="match status" value="1"/>
</dbReference>
<dbReference type="OrthoDB" id="271862at2759"/>
<dbReference type="CDD" id="cd22421">
    <property type="entry name" value="KH-I_BICC1_rpt2"/>
    <property type="match status" value="1"/>
</dbReference>
<evidence type="ECO:0000256" key="1">
    <source>
        <dbReference type="ARBA" id="ARBA00022737"/>
    </source>
</evidence>
<dbReference type="PANTHER" id="PTHR10627:SF69">
    <property type="entry name" value="PROTEIN BICAUDAL C"/>
    <property type="match status" value="1"/>
</dbReference>
<dbReference type="PROSITE" id="PS50084">
    <property type="entry name" value="KH_TYPE_1"/>
    <property type="match status" value="1"/>
</dbReference>
<dbReference type="Proteomes" id="UP000274504">
    <property type="component" value="Unassembled WGS sequence"/>
</dbReference>
<name>A0A3P7BJ39_HYMDI</name>
<dbReference type="Pfam" id="PF00013">
    <property type="entry name" value="KH_1"/>
    <property type="match status" value="1"/>
</dbReference>
<accession>A0A3P7BJ39</accession>
<dbReference type="GO" id="GO:0003723">
    <property type="term" value="F:RNA binding"/>
    <property type="evidence" value="ECO:0007669"/>
    <property type="project" value="UniProtKB-UniRule"/>
</dbReference>